<evidence type="ECO:0000313" key="3">
    <source>
        <dbReference type="Proteomes" id="UP000730481"/>
    </source>
</evidence>
<sequence>MLAAARAELASGDSGAGTNDAATKPHKKRIRNFTADDRAAHRLFEKKRRELFRERLNELAKELPALAGKNPARLSKHDVVDESISRHKFERSTCLDVIQAFRAAVQERDGLLAEVNHWRATAGMPERQATSTQMNLDDLQKLEARVRGPQSECSREDIQGSAPLDTGYAMLSDLNSQASFSPPTNSVQHPNLIGNNEVHAVQRPSFEPTGHVSQPMALGNPTMALMEMQHIPNQIGESMALPLKNIISEPQVNVITEPQLENGRPITNMENFADNSSSEINLTDWNSDFPVSSMDFGPDTILQQYCF</sequence>
<dbReference type="EMBL" id="PVQB02000509">
    <property type="protein sequence ID" value="KAF4336268.1"/>
    <property type="molecule type" value="Genomic_DNA"/>
</dbReference>
<proteinExistence type="predicted"/>
<name>A0A9P5DVW9_9HYPO</name>
<dbReference type="AlphaFoldDB" id="A0A9P5DVW9"/>
<dbReference type="CDD" id="cd00083">
    <property type="entry name" value="bHLH_SF"/>
    <property type="match status" value="1"/>
</dbReference>
<reference evidence="2" key="2">
    <citation type="submission" date="2020-02" db="EMBL/GenBank/DDBJ databases">
        <title>Identification and distribution of gene clusters putatively required for synthesis of sphingolipid metabolism inhibitors in phylogenetically diverse species of the filamentous fungus Fusarium.</title>
        <authorList>
            <person name="Kim H.-S."/>
            <person name="Busman M."/>
            <person name="Brown D.W."/>
            <person name="Divon H."/>
            <person name="Uhlig S."/>
            <person name="Proctor R.H."/>
        </authorList>
    </citation>
    <scope>NUCLEOTIDE SEQUENCE</scope>
    <source>
        <strain evidence="2">NRRL 25174</strain>
    </source>
</reference>
<dbReference type="PROSITE" id="PS50888">
    <property type="entry name" value="BHLH"/>
    <property type="match status" value="1"/>
</dbReference>
<accession>A0A9P5DVW9</accession>
<protein>
    <submittedName>
        <fullName evidence="2">Isoflavone reductase like P3</fullName>
    </submittedName>
</protein>
<dbReference type="OrthoDB" id="8964853at2759"/>
<dbReference type="Proteomes" id="UP000730481">
    <property type="component" value="Unassembled WGS sequence"/>
</dbReference>
<dbReference type="Gene3D" id="4.10.280.10">
    <property type="entry name" value="Helix-loop-helix DNA-binding domain"/>
    <property type="match status" value="1"/>
</dbReference>
<dbReference type="SUPFAM" id="SSF47459">
    <property type="entry name" value="HLH, helix-loop-helix DNA-binding domain"/>
    <property type="match status" value="1"/>
</dbReference>
<comment type="caution">
    <text evidence="2">The sequence shown here is derived from an EMBL/GenBank/DDBJ whole genome shotgun (WGS) entry which is preliminary data.</text>
</comment>
<feature type="domain" description="BHLH" evidence="1">
    <location>
        <begin position="36"/>
        <end position="90"/>
    </location>
</feature>
<dbReference type="InterPro" id="IPR011598">
    <property type="entry name" value="bHLH_dom"/>
</dbReference>
<evidence type="ECO:0000313" key="2">
    <source>
        <dbReference type="EMBL" id="KAF4336268.1"/>
    </source>
</evidence>
<organism evidence="2 3">
    <name type="scientific">Fusarium beomiforme</name>
    <dbReference type="NCBI Taxonomy" id="44412"/>
    <lineage>
        <taxon>Eukaryota</taxon>
        <taxon>Fungi</taxon>
        <taxon>Dikarya</taxon>
        <taxon>Ascomycota</taxon>
        <taxon>Pezizomycotina</taxon>
        <taxon>Sordariomycetes</taxon>
        <taxon>Hypocreomycetidae</taxon>
        <taxon>Hypocreales</taxon>
        <taxon>Nectriaceae</taxon>
        <taxon>Fusarium</taxon>
        <taxon>Fusarium burgessii species complex</taxon>
    </lineage>
</organism>
<reference evidence="2" key="1">
    <citation type="journal article" date="2017" name="Mycologia">
        <title>Fusarium algeriense, sp. nov., a novel toxigenic crown rot pathogen of durum wheat from Algeria is nested in the Fusarium burgessii species complex.</title>
        <authorList>
            <person name="Laraba I."/>
            <person name="Keddad A."/>
            <person name="Boureghda H."/>
            <person name="Abdallah N."/>
            <person name="Vaughan M.M."/>
            <person name="Proctor R.H."/>
            <person name="Busman M."/>
            <person name="O'Donnell K."/>
        </authorList>
    </citation>
    <scope>NUCLEOTIDE SEQUENCE</scope>
    <source>
        <strain evidence="2">NRRL 25174</strain>
    </source>
</reference>
<dbReference type="GO" id="GO:0046983">
    <property type="term" value="F:protein dimerization activity"/>
    <property type="evidence" value="ECO:0007669"/>
    <property type="project" value="InterPro"/>
</dbReference>
<evidence type="ECO:0000259" key="1">
    <source>
        <dbReference type="PROSITE" id="PS50888"/>
    </source>
</evidence>
<gene>
    <name evidence="2" type="ORF">FBEOM_9872</name>
</gene>
<keyword evidence="3" id="KW-1185">Reference proteome</keyword>
<dbReference type="InterPro" id="IPR036638">
    <property type="entry name" value="HLH_DNA-bd_sf"/>
</dbReference>